<evidence type="ECO:0000313" key="2">
    <source>
        <dbReference type="EMBL" id="GIL41024.1"/>
    </source>
</evidence>
<feature type="transmembrane region" description="Helical" evidence="1">
    <location>
        <begin position="38"/>
        <end position="57"/>
    </location>
</feature>
<keyword evidence="1" id="KW-0472">Membrane</keyword>
<keyword evidence="1" id="KW-1133">Transmembrane helix</keyword>
<dbReference type="EMBL" id="BOPV01000001">
    <property type="protein sequence ID" value="GIL41024.1"/>
    <property type="molecule type" value="Genomic_DNA"/>
</dbReference>
<protein>
    <submittedName>
        <fullName evidence="2">Uncharacterized protein</fullName>
    </submittedName>
</protein>
<comment type="caution">
    <text evidence="2">The sequence shown here is derived from an EMBL/GenBank/DDBJ whole genome shotgun (WGS) entry which is preliminary data.</text>
</comment>
<gene>
    <name evidence="2" type="ORF">TMPK1_32610</name>
</gene>
<keyword evidence="3" id="KW-1185">Reference proteome</keyword>
<evidence type="ECO:0000313" key="3">
    <source>
        <dbReference type="Proteomes" id="UP000681075"/>
    </source>
</evidence>
<accession>A0A8S8XEI4</accession>
<proteinExistence type="predicted"/>
<dbReference type="RefSeq" id="WP_420244328.1">
    <property type="nucleotide sequence ID" value="NZ_BOPV01000001.1"/>
</dbReference>
<organism evidence="2 3">
    <name type="scientific">Roseiterribacter gracilis</name>
    <dbReference type="NCBI Taxonomy" id="2812848"/>
    <lineage>
        <taxon>Bacteria</taxon>
        <taxon>Pseudomonadati</taxon>
        <taxon>Pseudomonadota</taxon>
        <taxon>Alphaproteobacteria</taxon>
        <taxon>Rhodospirillales</taxon>
        <taxon>Roseiterribacteraceae</taxon>
        <taxon>Roseiterribacter</taxon>
    </lineage>
</organism>
<dbReference type="AlphaFoldDB" id="A0A8S8XEI4"/>
<feature type="transmembrane region" description="Helical" evidence="1">
    <location>
        <begin position="12"/>
        <end position="32"/>
    </location>
</feature>
<name>A0A8S8XEI4_9PROT</name>
<evidence type="ECO:0000256" key="1">
    <source>
        <dbReference type="SAM" id="Phobius"/>
    </source>
</evidence>
<sequence length="66" mass="7283">MFAGRQHPARAALVWAVVWMVLMAAVDRLLHGSWREDILILLPISAAIGGVGFYLLLKRRVSAAAR</sequence>
<reference evidence="2" key="1">
    <citation type="submission" date="2021-02" db="EMBL/GenBank/DDBJ databases">
        <title>Genome sequence of Rhodospirillales sp. strain TMPK1 isolated from soil.</title>
        <authorList>
            <person name="Nakai R."/>
            <person name="Kusada H."/>
            <person name="Tamaki H."/>
        </authorList>
    </citation>
    <scope>NUCLEOTIDE SEQUENCE</scope>
    <source>
        <strain evidence="2">TMPK1</strain>
    </source>
</reference>
<dbReference type="Proteomes" id="UP000681075">
    <property type="component" value="Unassembled WGS sequence"/>
</dbReference>
<keyword evidence="1" id="KW-0812">Transmembrane</keyword>